<accession>A0A0A8YFK1</accession>
<evidence type="ECO:0000313" key="1">
    <source>
        <dbReference type="EMBL" id="JAD24974.1"/>
    </source>
</evidence>
<organism evidence="1">
    <name type="scientific">Arundo donax</name>
    <name type="common">Giant reed</name>
    <name type="synonym">Donax arundinaceus</name>
    <dbReference type="NCBI Taxonomy" id="35708"/>
    <lineage>
        <taxon>Eukaryota</taxon>
        <taxon>Viridiplantae</taxon>
        <taxon>Streptophyta</taxon>
        <taxon>Embryophyta</taxon>
        <taxon>Tracheophyta</taxon>
        <taxon>Spermatophyta</taxon>
        <taxon>Magnoliopsida</taxon>
        <taxon>Liliopsida</taxon>
        <taxon>Poales</taxon>
        <taxon>Poaceae</taxon>
        <taxon>PACMAD clade</taxon>
        <taxon>Arundinoideae</taxon>
        <taxon>Arundineae</taxon>
        <taxon>Arundo</taxon>
    </lineage>
</organism>
<name>A0A0A8YFK1_ARUDO</name>
<reference evidence="1" key="2">
    <citation type="journal article" date="2015" name="Data Brief">
        <title>Shoot transcriptome of the giant reed, Arundo donax.</title>
        <authorList>
            <person name="Barrero R.A."/>
            <person name="Guerrero F.D."/>
            <person name="Moolhuijzen P."/>
            <person name="Goolsby J.A."/>
            <person name="Tidwell J."/>
            <person name="Bellgard S.E."/>
            <person name="Bellgard M.I."/>
        </authorList>
    </citation>
    <scope>NUCLEOTIDE SEQUENCE</scope>
    <source>
        <tissue evidence="1">Shoot tissue taken approximately 20 cm above the soil surface</tissue>
    </source>
</reference>
<dbReference type="AlphaFoldDB" id="A0A0A8YFK1"/>
<sequence length="21" mass="2533">MFVIKLSPIRSILIIYMMNLH</sequence>
<proteinExistence type="predicted"/>
<protein>
    <submittedName>
        <fullName evidence="1">Uncharacterized protein</fullName>
    </submittedName>
</protein>
<reference evidence="1" key="1">
    <citation type="submission" date="2014-09" db="EMBL/GenBank/DDBJ databases">
        <authorList>
            <person name="Magalhaes I.L.F."/>
            <person name="Oliveira U."/>
            <person name="Santos F.R."/>
            <person name="Vidigal T.H.D.A."/>
            <person name="Brescovit A.D."/>
            <person name="Santos A.J."/>
        </authorList>
    </citation>
    <scope>NUCLEOTIDE SEQUENCE</scope>
    <source>
        <tissue evidence="1">Shoot tissue taken approximately 20 cm above the soil surface</tissue>
    </source>
</reference>
<dbReference type="EMBL" id="GBRH01272921">
    <property type="protein sequence ID" value="JAD24974.1"/>
    <property type="molecule type" value="Transcribed_RNA"/>
</dbReference>